<dbReference type="Proteomes" id="UP000310168">
    <property type="component" value="Unassembled WGS sequence"/>
</dbReference>
<organism evidence="1 2">
    <name type="scientific">Brachyspira catarrhinii</name>
    <dbReference type="NCBI Taxonomy" id="2528966"/>
    <lineage>
        <taxon>Bacteria</taxon>
        <taxon>Pseudomonadati</taxon>
        <taxon>Spirochaetota</taxon>
        <taxon>Spirochaetia</taxon>
        <taxon>Brachyspirales</taxon>
        <taxon>Brachyspiraceae</taxon>
        <taxon>Brachyspira</taxon>
    </lineage>
</organism>
<evidence type="ECO:0000313" key="2">
    <source>
        <dbReference type="Proteomes" id="UP000310168"/>
    </source>
</evidence>
<accession>A0ABY2TQZ0</accession>
<evidence type="ECO:0000313" key="1">
    <source>
        <dbReference type="EMBL" id="TKZ34803.1"/>
    </source>
</evidence>
<sequence length="80" mass="9494">MKNKTKNSPFLIKVKGTQGGIGYCRKQMVCDYFKEYKGKVRLVDVVKNDKQTIYYIEYLENALSEFNKDYSEIKKLLRIE</sequence>
<reference evidence="1 2" key="1">
    <citation type="journal article" date="2019" name="Anaerobe">
        <title>Brachyspira catarrhinii sp. nov., an anaerobic intestinal spirochaete isolated from vervet monkeys may have been misidentified as Brachyspira aalborgi in previous studies.</title>
        <authorList>
            <person name="Phillips N.D."/>
            <person name="La T."/>
            <person name="Hampson D.J."/>
        </authorList>
    </citation>
    <scope>NUCLEOTIDE SEQUENCE [LARGE SCALE GENOMIC DNA]</scope>
    <source>
        <strain evidence="1 2">Z12</strain>
    </source>
</reference>
<keyword evidence="2" id="KW-1185">Reference proteome</keyword>
<gene>
    <name evidence="1" type="ORF">EZH24_07590</name>
</gene>
<name>A0ABY2TQZ0_9SPIR</name>
<dbReference type="EMBL" id="SJDU01000187">
    <property type="protein sequence ID" value="TKZ34803.1"/>
    <property type="molecule type" value="Genomic_DNA"/>
</dbReference>
<comment type="caution">
    <text evidence="1">The sequence shown here is derived from an EMBL/GenBank/DDBJ whole genome shotgun (WGS) entry which is preliminary data.</text>
</comment>
<protein>
    <submittedName>
        <fullName evidence="1">Uncharacterized protein</fullName>
    </submittedName>
</protein>
<proteinExistence type="predicted"/>
<dbReference type="RefSeq" id="WP_137998516.1">
    <property type="nucleotide sequence ID" value="NZ_SJDU01000187.1"/>
</dbReference>